<organism evidence="2 3">
    <name type="scientific">Methanosalsum zhilinae (strain DSM 4017 / NBRC 107636 / OCM 62 / WeN5)</name>
    <name type="common">Methanohalophilus zhilinae</name>
    <dbReference type="NCBI Taxonomy" id="679901"/>
    <lineage>
        <taxon>Archaea</taxon>
        <taxon>Methanobacteriati</taxon>
        <taxon>Methanobacteriota</taxon>
        <taxon>Stenosarchaea group</taxon>
        <taxon>Methanomicrobia</taxon>
        <taxon>Methanosarcinales</taxon>
        <taxon>Methanosarcinaceae</taxon>
        <taxon>Methanosalsum</taxon>
    </lineage>
</organism>
<dbReference type="Proteomes" id="UP000006622">
    <property type="component" value="Chromosome"/>
</dbReference>
<dbReference type="KEGG" id="mzh:Mzhil_0782"/>
<keyword evidence="3" id="KW-1185">Reference proteome</keyword>
<dbReference type="HOGENOM" id="CLU_172276_2_0_2"/>
<dbReference type="AlphaFoldDB" id="F7XKN7"/>
<protein>
    <recommendedName>
        <fullName evidence="1">MJ1316 RNA cyclic group end recognition domain-containing protein</fullName>
    </recommendedName>
</protein>
<accession>F7XKN7</accession>
<feature type="domain" description="MJ1316 RNA cyclic group end recognition" evidence="1">
    <location>
        <begin position="11"/>
        <end position="80"/>
    </location>
</feature>
<sequence length="85" mass="10150">MEDEIKSGYPRNILNEIKWKNLDFDECIVEYIHRGMPEDKKVISGVDIKDIGRSFITLYSDTMIPYHRILRIKYKGNILYLKKRA</sequence>
<evidence type="ECO:0000313" key="3">
    <source>
        <dbReference type="Proteomes" id="UP000006622"/>
    </source>
</evidence>
<dbReference type="EMBL" id="CP002101">
    <property type="protein sequence ID" value="AEH60646.1"/>
    <property type="molecule type" value="Genomic_DNA"/>
</dbReference>
<name>F7XKN7_METZD</name>
<proteinExistence type="predicted"/>
<dbReference type="RefSeq" id="WP_013898085.1">
    <property type="nucleotide sequence ID" value="NC_015676.1"/>
</dbReference>
<evidence type="ECO:0000259" key="1">
    <source>
        <dbReference type="Pfam" id="PF04457"/>
    </source>
</evidence>
<dbReference type="OrthoDB" id="14794at2157"/>
<gene>
    <name evidence="2" type="ordered locus">Mzhil_0782</name>
</gene>
<dbReference type="Pfam" id="PF04457">
    <property type="entry name" value="MJ1316"/>
    <property type="match status" value="1"/>
</dbReference>
<dbReference type="InterPro" id="IPR040459">
    <property type="entry name" value="MJ1316"/>
</dbReference>
<dbReference type="STRING" id="679901.Mzhil_0782"/>
<evidence type="ECO:0000313" key="2">
    <source>
        <dbReference type="EMBL" id="AEH60646.1"/>
    </source>
</evidence>
<reference evidence="2 3" key="1">
    <citation type="submission" date="2010-07" db="EMBL/GenBank/DDBJ databases">
        <title>The complete genome of Methanosalsum zhilinae DSM 4017.</title>
        <authorList>
            <consortium name="US DOE Joint Genome Institute (JGI-PGF)"/>
            <person name="Lucas S."/>
            <person name="Copeland A."/>
            <person name="Lapidus A."/>
            <person name="Glavina del Rio T."/>
            <person name="Dalin E."/>
            <person name="Tice H."/>
            <person name="Bruce D."/>
            <person name="Goodwin L."/>
            <person name="Pitluck S."/>
            <person name="Kyrpides N."/>
            <person name="Mavromatis K."/>
            <person name="Ovchinnikova G."/>
            <person name="Daligault H."/>
            <person name="Detter J.C."/>
            <person name="Han C."/>
            <person name="Tapia R."/>
            <person name="Larimer F."/>
            <person name="Land M."/>
            <person name="Hauser L."/>
            <person name="Markowitz V."/>
            <person name="Cheng J.-F."/>
            <person name="Hugenholtz P."/>
            <person name="Woyke T."/>
            <person name="Wu D."/>
            <person name="Spring S."/>
            <person name="Schueler E."/>
            <person name="Brambilla E."/>
            <person name="Klenk H.-P."/>
            <person name="Eisen J.A."/>
        </authorList>
    </citation>
    <scope>NUCLEOTIDE SEQUENCE [LARGE SCALE GENOMIC DNA]</scope>
    <source>
        <strain evidence="3">DSM 4017 / NBRC 107636 / OCM 62 / WeN5</strain>
    </source>
</reference>
<dbReference type="GeneID" id="10822398"/>